<dbReference type="Proteomes" id="UP000046395">
    <property type="component" value="Unassembled WGS sequence"/>
</dbReference>
<protein>
    <submittedName>
        <fullName evidence="3 4">Peptidase A2 domain-containing protein</fullName>
    </submittedName>
</protein>
<dbReference type="Pfam" id="PF23055">
    <property type="entry name" value="DUF7041"/>
    <property type="match status" value="1"/>
</dbReference>
<proteinExistence type="predicted"/>
<reference evidence="2" key="2">
    <citation type="submission" date="2014-03" db="EMBL/GenBank/DDBJ databases">
        <title>The whipworm genome and dual-species transcriptomics of an intimate host-pathogen interaction.</title>
        <authorList>
            <person name="Foth B.J."/>
            <person name="Tsai I.J."/>
            <person name="Reid A.J."/>
            <person name="Bancroft A.J."/>
            <person name="Nichol S."/>
            <person name="Tracey A."/>
            <person name="Holroyd N."/>
            <person name="Cotton J.A."/>
            <person name="Stanley E.J."/>
            <person name="Zarowiecki M."/>
            <person name="Liu J.Z."/>
            <person name="Huckvale T."/>
            <person name="Cooper P.J."/>
            <person name="Grencis R.K."/>
            <person name="Berriman M."/>
        </authorList>
    </citation>
    <scope>NUCLEOTIDE SEQUENCE [LARGE SCALE GENOMIC DNA]</scope>
    <source>
        <strain evidence="2">Edinburgh</strain>
    </source>
</reference>
<dbReference type="PANTHER" id="PTHR33327">
    <property type="entry name" value="ENDONUCLEASE"/>
    <property type="match status" value="1"/>
</dbReference>
<accession>A0A5S6Q1H9</accession>
<dbReference type="InterPro" id="IPR055469">
    <property type="entry name" value="DUF7041"/>
</dbReference>
<reference evidence="3 4" key="3">
    <citation type="submission" date="2019-12" db="UniProtKB">
        <authorList>
            <consortium name="WormBaseParasite"/>
        </authorList>
    </citation>
    <scope>IDENTIFICATION</scope>
</reference>
<evidence type="ECO:0000259" key="1">
    <source>
        <dbReference type="Pfam" id="PF23055"/>
    </source>
</evidence>
<reference evidence="2" key="1">
    <citation type="submission" date="2013-11" db="EMBL/GenBank/DDBJ databases">
        <authorList>
            <person name="Aslett M."/>
        </authorList>
    </citation>
    <scope>NUCLEOTIDE SEQUENCE [LARGE SCALE GENOMIC DNA]</scope>
    <source>
        <strain evidence="2">Edinburgh</strain>
    </source>
</reference>
<keyword evidence="2" id="KW-1185">Reference proteome</keyword>
<evidence type="ECO:0000313" key="2">
    <source>
        <dbReference type="Proteomes" id="UP000046395"/>
    </source>
</evidence>
<organism evidence="2 3">
    <name type="scientific">Trichuris muris</name>
    <name type="common">Mouse whipworm</name>
    <dbReference type="NCBI Taxonomy" id="70415"/>
    <lineage>
        <taxon>Eukaryota</taxon>
        <taxon>Metazoa</taxon>
        <taxon>Ecdysozoa</taxon>
        <taxon>Nematoda</taxon>
        <taxon>Enoplea</taxon>
        <taxon>Dorylaimia</taxon>
        <taxon>Trichinellida</taxon>
        <taxon>Trichuridae</taxon>
        <taxon>Trichuris</taxon>
    </lineage>
</organism>
<dbReference type="WBParaSite" id="TMUE_0000001095.1">
    <property type="protein sequence ID" value="TMUE_0000001095.1"/>
    <property type="gene ID" value="WBGene00297008"/>
</dbReference>
<name>A0A5S6Q1H9_TRIMR</name>
<dbReference type="AlphaFoldDB" id="A0A5S6Q1H9"/>
<dbReference type="STRING" id="70415.A0A5S6Q1H9"/>
<dbReference type="WBParaSite" id="TMUE_0000001275.1">
    <property type="protein sequence ID" value="TMUE_0000001275.1"/>
    <property type="gene ID" value="WBGene00297177"/>
</dbReference>
<dbReference type="PANTHER" id="PTHR33327:SF3">
    <property type="entry name" value="RNA-DIRECTED DNA POLYMERASE"/>
    <property type="match status" value="1"/>
</dbReference>
<evidence type="ECO:0000313" key="4">
    <source>
        <dbReference type="WBParaSite" id="TMUE_0000001275.1"/>
    </source>
</evidence>
<feature type="domain" description="DUF7041" evidence="1">
    <location>
        <begin position="27"/>
        <end position="108"/>
    </location>
</feature>
<evidence type="ECO:0000313" key="3">
    <source>
        <dbReference type="WBParaSite" id="TMUE_0000001095.1"/>
    </source>
</evidence>
<sequence length="350" mass="38911">MKSDGPDVPTDTAAALTGTAAALTIKLPQFWSHSPKLWFAQCEAQFALRQVSSSLTKFYYVIAALPDDIAGDIDDLLTPESTRPYECLKAKLLRRFSESQDERLQKLLHATPRPDQKPSQLLREMRRLVDNTEEQQGSLFRRLFFDRLPVNVQLLLKAGPLTDLDEIAEKADELIALGEHATVSAVGTHVDANELQLLREQLSRLEASVPEARGRTGSALVADKRTTGASITVNLEPPLVIAGRPARFRETTKPETNGGRRFLVDTGSEVSVLPRPPRHRIQPSTLLLFAANGSQIRTYGSTTFSVDFGADFLRHFKLLVDMRHNRLIDATNFTVSRKGDSNPAHIIILR</sequence>